<organism evidence="3 4">
    <name type="scientific">Aphidius gifuensis</name>
    <name type="common">Parasitoid wasp</name>
    <dbReference type="NCBI Taxonomy" id="684658"/>
    <lineage>
        <taxon>Eukaryota</taxon>
        <taxon>Metazoa</taxon>
        <taxon>Ecdysozoa</taxon>
        <taxon>Arthropoda</taxon>
        <taxon>Hexapoda</taxon>
        <taxon>Insecta</taxon>
        <taxon>Pterygota</taxon>
        <taxon>Neoptera</taxon>
        <taxon>Endopterygota</taxon>
        <taxon>Hymenoptera</taxon>
        <taxon>Apocrita</taxon>
        <taxon>Ichneumonoidea</taxon>
        <taxon>Braconidae</taxon>
        <taxon>Aphidiinae</taxon>
        <taxon>Aphidius</taxon>
    </lineage>
</organism>
<evidence type="ECO:0000313" key="3">
    <source>
        <dbReference type="EMBL" id="KAF7992779.1"/>
    </source>
</evidence>
<dbReference type="PROSITE" id="PS51257">
    <property type="entry name" value="PROKAR_LIPOPROTEIN"/>
    <property type="match status" value="1"/>
</dbReference>
<dbReference type="OrthoDB" id="8062658at2759"/>
<dbReference type="EMBL" id="JACMRX010000003">
    <property type="protein sequence ID" value="KAF7992779.1"/>
    <property type="molecule type" value="Genomic_DNA"/>
</dbReference>
<protein>
    <recommendedName>
        <fullName evidence="5">Venom protein</fullName>
    </recommendedName>
</protein>
<gene>
    <name evidence="3" type="ORF">HCN44_005123</name>
</gene>
<feature type="chain" id="PRO_5033067252" description="Venom protein" evidence="2">
    <location>
        <begin position="18"/>
        <end position="627"/>
    </location>
</feature>
<evidence type="ECO:0000313" key="4">
    <source>
        <dbReference type="Proteomes" id="UP000639338"/>
    </source>
</evidence>
<dbReference type="Proteomes" id="UP000639338">
    <property type="component" value="Unassembled WGS sequence"/>
</dbReference>
<comment type="caution">
    <text evidence="3">The sequence shown here is derived from an EMBL/GenBank/DDBJ whole genome shotgun (WGS) entry which is preliminary data.</text>
</comment>
<keyword evidence="2" id="KW-0732">Signal</keyword>
<accession>A0A835CRF7</accession>
<reference evidence="3 4" key="1">
    <citation type="submission" date="2020-08" db="EMBL/GenBank/DDBJ databases">
        <title>Aphidius gifuensis genome sequencing and assembly.</title>
        <authorList>
            <person name="Du Z."/>
        </authorList>
    </citation>
    <scope>NUCLEOTIDE SEQUENCE [LARGE SCALE GENOMIC DNA]</scope>
    <source>
        <strain evidence="3">YNYX2018</strain>
        <tissue evidence="3">Adults</tissue>
    </source>
</reference>
<keyword evidence="4" id="KW-1185">Reference proteome</keyword>
<feature type="compositionally biased region" description="Basic residues" evidence="1">
    <location>
        <begin position="459"/>
        <end position="469"/>
    </location>
</feature>
<feature type="compositionally biased region" description="Low complexity" evidence="1">
    <location>
        <begin position="244"/>
        <end position="266"/>
    </location>
</feature>
<name>A0A835CRF7_APHGI</name>
<proteinExistence type="predicted"/>
<evidence type="ECO:0000256" key="2">
    <source>
        <dbReference type="SAM" id="SignalP"/>
    </source>
</evidence>
<evidence type="ECO:0000256" key="1">
    <source>
        <dbReference type="SAM" id="MobiDB-lite"/>
    </source>
</evidence>
<feature type="compositionally biased region" description="Low complexity" evidence="1">
    <location>
        <begin position="438"/>
        <end position="455"/>
    </location>
</feature>
<feature type="signal peptide" evidence="2">
    <location>
        <begin position="1"/>
        <end position="17"/>
    </location>
</feature>
<evidence type="ECO:0008006" key="5">
    <source>
        <dbReference type="Google" id="ProtNLM"/>
    </source>
</evidence>
<dbReference type="AlphaFoldDB" id="A0A835CRF7"/>
<feature type="region of interest" description="Disordered" evidence="1">
    <location>
        <begin position="243"/>
        <end position="277"/>
    </location>
</feature>
<feature type="region of interest" description="Disordered" evidence="1">
    <location>
        <begin position="437"/>
        <end position="473"/>
    </location>
</feature>
<sequence>MWIIKIIGLYMVLGVGCQTITDDTFQKNSDSNESSRIFSPRMDYDEWTPLGRGDPLKNDPTFDYVPPVLERVQYWLGDTQLSSTESSPKRDVLVLGVTAKKTSQKIPENFLKFMDSSKYAQEQSLNLHHIGTYKNRNDFTGSTGAELPKVIRNTKFRSGPTSLEYRIINNKYLTNSQFNDKTKSYTMMIPPSLNSAIKFNTIPNSNSLSKKSEYPIRQEYTSPSSTSVSFEKSNLIYHKSTQESSDWSASSNNNYNNNNNPSVSFSWPTETPENERFDDDHHQVSASMNHEVVVVGQNTQNANIIVDNSDEIMNTQVVVGQNNIIEPPIENFSSTEKSTMEIIMANTSNTIDDNKNETVTVVMPTNYHFETTTIPPPPSSQPPSQIVETTSSIPSATMLMMSSTTMTPPRMPPMWLKEPPPSLVPPPEIPNIMFLRRPSSSSSSSITSMPHSMMPFRMTNHHHHHHHHNSPLGNILKNKEMVTTIPTPSITIPPITTTPASMKITETAKKTTPSLTTSTTNADGYTTDPIFSHYKQPSMPLNGPMYLIIQGHSKVKTYKPMVTKYDIITSTSERPMTKYEKIINDNERKITTVKTTIIDSTTKKMKHFNLMNLVEKGVSAFTVPDEY</sequence>